<accession>A0A061I7W0</accession>
<organism evidence="2 3">
    <name type="scientific">Cricetulus griseus</name>
    <name type="common">Chinese hamster</name>
    <name type="synonym">Cricetulus barabensis griseus</name>
    <dbReference type="NCBI Taxonomy" id="10029"/>
    <lineage>
        <taxon>Eukaryota</taxon>
        <taxon>Metazoa</taxon>
        <taxon>Chordata</taxon>
        <taxon>Craniata</taxon>
        <taxon>Vertebrata</taxon>
        <taxon>Euteleostomi</taxon>
        <taxon>Mammalia</taxon>
        <taxon>Eutheria</taxon>
        <taxon>Euarchontoglires</taxon>
        <taxon>Glires</taxon>
        <taxon>Rodentia</taxon>
        <taxon>Myomorpha</taxon>
        <taxon>Muroidea</taxon>
        <taxon>Cricetidae</taxon>
        <taxon>Cricetinae</taxon>
        <taxon>Cricetulus</taxon>
    </lineage>
</organism>
<dbReference type="Proteomes" id="UP000030759">
    <property type="component" value="Unassembled WGS sequence"/>
</dbReference>
<feature type="transmembrane region" description="Helical" evidence="1">
    <location>
        <begin position="68"/>
        <end position="87"/>
    </location>
</feature>
<sequence length="113" mass="12273">MTGKFCCMGNLKPTFIGKAIGRTLHAMIIFTIVQALGFILIMAGMYLTANGILNPTVLVQTRMSDVCIIPSAIVSPVAFLIAGIILFSKDTVFPKPVWTLVFLQVPTIMLVQD</sequence>
<name>A0A061I7W0_CRIGR</name>
<proteinExistence type="predicted"/>
<dbReference type="AlphaFoldDB" id="A0A061I7W0"/>
<evidence type="ECO:0000313" key="2">
    <source>
        <dbReference type="EMBL" id="ERE76408.1"/>
    </source>
</evidence>
<keyword evidence="1" id="KW-0812">Transmembrane</keyword>
<reference evidence="3" key="1">
    <citation type="journal article" date="2013" name="Nat. Biotechnol.">
        <title>Chinese hamster genome sequenced from sorted chromosomes.</title>
        <authorList>
            <person name="Brinkrolf K."/>
            <person name="Rupp O."/>
            <person name="Laux H."/>
            <person name="Kollin F."/>
            <person name="Ernst W."/>
            <person name="Linke B."/>
            <person name="Kofler R."/>
            <person name="Romand S."/>
            <person name="Hesse F."/>
            <person name="Budach W.E."/>
            <person name="Galosy S."/>
            <person name="Muller D."/>
            <person name="Noll T."/>
            <person name="Wienberg J."/>
            <person name="Jostock T."/>
            <person name="Leonard M."/>
            <person name="Grillari J."/>
            <person name="Tauch A."/>
            <person name="Goesmann A."/>
            <person name="Helk B."/>
            <person name="Mott J.E."/>
            <person name="Puhler A."/>
            <person name="Borth N."/>
        </authorList>
    </citation>
    <scope>NUCLEOTIDE SEQUENCE [LARGE SCALE GENOMIC DNA]</scope>
    <source>
        <strain evidence="3">17A/GY</strain>
    </source>
</reference>
<gene>
    <name evidence="2" type="ORF">H671_4g11866</name>
</gene>
<keyword evidence="1" id="KW-0472">Membrane</keyword>
<evidence type="ECO:0000313" key="3">
    <source>
        <dbReference type="Proteomes" id="UP000030759"/>
    </source>
</evidence>
<keyword evidence="1" id="KW-1133">Transmembrane helix</keyword>
<protein>
    <submittedName>
        <fullName evidence="2">Leukocyte surface antigen CD47-like protein</fullName>
    </submittedName>
</protein>
<evidence type="ECO:0000256" key="1">
    <source>
        <dbReference type="SAM" id="Phobius"/>
    </source>
</evidence>
<dbReference type="EMBL" id="KE674462">
    <property type="protein sequence ID" value="ERE76408.1"/>
    <property type="molecule type" value="Genomic_DNA"/>
</dbReference>
<feature type="transmembrane region" description="Helical" evidence="1">
    <location>
        <begin position="26"/>
        <end position="48"/>
    </location>
</feature>